<comment type="subunit">
    <text evidence="7">The complex comprises the extracytoplasmic solute receptor protein and the two transmembrane proteins.</text>
</comment>
<evidence type="ECO:0000256" key="1">
    <source>
        <dbReference type="ARBA" id="ARBA00004429"/>
    </source>
</evidence>
<reference evidence="9 10" key="1">
    <citation type="submission" date="2022-04" db="EMBL/GenBank/DDBJ databases">
        <authorList>
            <person name="Ye Y.-Q."/>
            <person name="Du Z.-J."/>
        </authorList>
    </citation>
    <scope>NUCLEOTIDE SEQUENCE [LARGE SCALE GENOMIC DNA]</scope>
    <source>
        <strain evidence="9 10">A6E488</strain>
    </source>
</reference>
<keyword evidence="10" id="KW-1185">Reference proteome</keyword>
<feature type="transmembrane region" description="Helical" evidence="7">
    <location>
        <begin position="93"/>
        <end position="122"/>
    </location>
</feature>
<dbReference type="InterPro" id="IPR010656">
    <property type="entry name" value="DctM"/>
</dbReference>
<dbReference type="RefSeq" id="WP_261617544.1">
    <property type="nucleotide sequence ID" value="NZ_JALIDZ010000009.1"/>
</dbReference>
<gene>
    <name evidence="9" type="ORF">MUB46_19020</name>
</gene>
<keyword evidence="2" id="KW-1003">Cell membrane</keyword>
<evidence type="ECO:0000256" key="7">
    <source>
        <dbReference type="RuleBase" id="RU369079"/>
    </source>
</evidence>
<comment type="similarity">
    <text evidence="7">Belongs to the TRAP transporter large permease family.</text>
</comment>
<comment type="function">
    <text evidence="7">Part of the tripartite ATP-independent periplasmic (TRAP) transport system.</text>
</comment>
<evidence type="ECO:0000313" key="9">
    <source>
        <dbReference type="EMBL" id="MCT8973964.1"/>
    </source>
</evidence>
<accession>A0AAW5R4B1</accession>
<feature type="transmembrane region" description="Helical" evidence="7">
    <location>
        <begin position="211"/>
        <end position="233"/>
    </location>
</feature>
<dbReference type="PIRSF" id="PIRSF006066">
    <property type="entry name" value="HI0050"/>
    <property type="match status" value="1"/>
</dbReference>
<dbReference type="EMBL" id="JALIDZ010000009">
    <property type="protein sequence ID" value="MCT8973964.1"/>
    <property type="molecule type" value="Genomic_DNA"/>
</dbReference>
<feature type="transmembrane region" description="Helical" evidence="7">
    <location>
        <begin position="270"/>
        <end position="293"/>
    </location>
</feature>
<dbReference type="GO" id="GO:0022857">
    <property type="term" value="F:transmembrane transporter activity"/>
    <property type="evidence" value="ECO:0007669"/>
    <property type="project" value="UniProtKB-UniRule"/>
</dbReference>
<evidence type="ECO:0000256" key="3">
    <source>
        <dbReference type="ARBA" id="ARBA00022519"/>
    </source>
</evidence>
<dbReference type="NCBIfam" id="TIGR00786">
    <property type="entry name" value="dctM"/>
    <property type="match status" value="1"/>
</dbReference>
<keyword evidence="6 7" id="KW-0472">Membrane</keyword>
<evidence type="ECO:0000313" key="10">
    <source>
        <dbReference type="Proteomes" id="UP001320898"/>
    </source>
</evidence>
<keyword evidence="5 7" id="KW-1133">Transmembrane helix</keyword>
<dbReference type="PANTHER" id="PTHR33362:SF2">
    <property type="entry name" value="TRAP TRANSPORTER LARGE PERMEASE PROTEIN"/>
    <property type="match status" value="1"/>
</dbReference>
<feature type="transmembrane region" description="Helical" evidence="7">
    <location>
        <begin position="239"/>
        <end position="258"/>
    </location>
</feature>
<dbReference type="Pfam" id="PF06808">
    <property type="entry name" value="DctM"/>
    <property type="match status" value="1"/>
</dbReference>
<sequence>MIFYLSGFAAFLLVGVPVALALGLASLVYLYLTGNTHLLIAFPQRMIAGVDQFVLLTIPFFLLAGNFMNAGGITDEIVRLAQTLVGRVRGGLAAVTVVASMLFSGVSGAATAEASALGSVLIPAMRRDGYDPRYAAALVATSSILGPLVPPSLALILYGVLTGTSIGDLFIAGIGPAIILCLALVAYVLIKARREGHPPSPMLGKAERRRSLRRGAPALLLPVIIVGGIRSGIFTPTEAAAIAALYALLLAVFFYRTMGFAAFWNALFETATLSAGIMLIVAMASMTAFVLGFENVPRQIAAGLTSLTQDPALLLLLINALLLMLGLFLEPLAALILVMPILIEVVQTIGLDPVQFGVMVVLNLMIGMITPPVGLCLFIVSAIGRVPIEGVSRAALPMIVICVAVLLLVAFVPDLTLFLPSLIAEGGN</sequence>
<proteinExistence type="inferred from homology"/>
<dbReference type="PANTHER" id="PTHR33362">
    <property type="entry name" value="SIALIC ACID TRAP TRANSPORTER PERMEASE PROTEIN SIAT-RELATED"/>
    <property type="match status" value="1"/>
</dbReference>
<evidence type="ECO:0000256" key="5">
    <source>
        <dbReference type="ARBA" id="ARBA00022989"/>
    </source>
</evidence>
<evidence type="ECO:0000256" key="2">
    <source>
        <dbReference type="ARBA" id="ARBA00022475"/>
    </source>
</evidence>
<evidence type="ECO:0000256" key="6">
    <source>
        <dbReference type="ARBA" id="ARBA00023136"/>
    </source>
</evidence>
<keyword evidence="3 7" id="KW-0997">Cell inner membrane</keyword>
<name>A0AAW5R4B1_9HYPH</name>
<evidence type="ECO:0000256" key="4">
    <source>
        <dbReference type="ARBA" id="ARBA00022692"/>
    </source>
</evidence>
<feature type="transmembrane region" description="Helical" evidence="7">
    <location>
        <begin position="134"/>
        <end position="157"/>
    </location>
</feature>
<keyword evidence="7" id="KW-0813">Transport</keyword>
<feature type="domain" description="TRAP C4-dicarboxylate transport system permease DctM subunit" evidence="8">
    <location>
        <begin position="7"/>
        <end position="414"/>
    </location>
</feature>
<feature type="transmembrane region" description="Helical" evidence="7">
    <location>
        <begin position="53"/>
        <end position="73"/>
    </location>
</feature>
<feature type="transmembrane region" description="Helical" evidence="7">
    <location>
        <begin position="395"/>
        <end position="419"/>
    </location>
</feature>
<feature type="transmembrane region" description="Helical" evidence="7">
    <location>
        <begin position="169"/>
        <end position="190"/>
    </location>
</feature>
<dbReference type="Proteomes" id="UP001320898">
    <property type="component" value="Unassembled WGS sequence"/>
</dbReference>
<keyword evidence="4 7" id="KW-0812">Transmembrane</keyword>
<feature type="transmembrane region" description="Helical" evidence="7">
    <location>
        <begin position="6"/>
        <end position="32"/>
    </location>
</feature>
<feature type="transmembrane region" description="Helical" evidence="7">
    <location>
        <begin position="358"/>
        <end position="383"/>
    </location>
</feature>
<dbReference type="InterPro" id="IPR004681">
    <property type="entry name" value="TRAP_DctM"/>
</dbReference>
<comment type="caution">
    <text evidence="9">The sequence shown here is derived from an EMBL/GenBank/DDBJ whole genome shotgun (WGS) entry which is preliminary data.</text>
</comment>
<feature type="transmembrane region" description="Helical" evidence="7">
    <location>
        <begin position="313"/>
        <end position="346"/>
    </location>
</feature>
<dbReference type="GO" id="GO:0005886">
    <property type="term" value="C:plasma membrane"/>
    <property type="evidence" value="ECO:0007669"/>
    <property type="project" value="UniProtKB-SubCell"/>
</dbReference>
<organism evidence="9 10">
    <name type="scientific">Microbaculum marinisediminis</name>
    <dbReference type="NCBI Taxonomy" id="2931392"/>
    <lineage>
        <taxon>Bacteria</taxon>
        <taxon>Pseudomonadati</taxon>
        <taxon>Pseudomonadota</taxon>
        <taxon>Alphaproteobacteria</taxon>
        <taxon>Hyphomicrobiales</taxon>
        <taxon>Tepidamorphaceae</taxon>
        <taxon>Microbaculum</taxon>
    </lineage>
</organism>
<evidence type="ECO:0000259" key="8">
    <source>
        <dbReference type="Pfam" id="PF06808"/>
    </source>
</evidence>
<dbReference type="AlphaFoldDB" id="A0AAW5R4B1"/>
<protein>
    <recommendedName>
        <fullName evidence="7">TRAP transporter large permease protein</fullName>
    </recommendedName>
</protein>
<comment type="subcellular location">
    <subcellularLocation>
        <location evidence="1 7">Cell inner membrane</location>
        <topology evidence="1 7">Multi-pass membrane protein</topology>
    </subcellularLocation>
</comment>